<organism evidence="9 10">
    <name type="scientific">Salix udensis</name>
    <dbReference type="NCBI Taxonomy" id="889485"/>
    <lineage>
        <taxon>Eukaryota</taxon>
        <taxon>Viridiplantae</taxon>
        <taxon>Streptophyta</taxon>
        <taxon>Embryophyta</taxon>
        <taxon>Tracheophyta</taxon>
        <taxon>Spermatophyta</taxon>
        <taxon>Magnoliopsida</taxon>
        <taxon>eudicotyledons</taxon>
        <taxon>Gunneridae</taxon>
        <taxon>Pentapetalae</taxon>
        <taxon>rosids</taxon>
        <taxon>fabids</taxon>
        <taxon>Malpighiales</taxon>
        <taxon>Salicaceae</taxon>
        <taxon>Saliceae</taxon>
        <taxon>Salix</taxon>
    </lineage>
</organism>
<proteinExistence type="inferred from homology"/>
<dbReference type="GO" id="GO:0005737">
    <property type="term" value="C:cytoplasm"/>
    <property type="evidence" value="ECO:0007669"/>
    <property type="project" value="TreeGrafter"/>
</dbReference>
<dbReference type="GO" id="GO:0016757">
    <property type="term" value="F:glycosyltransferase activity"/>
    <property type="evidence" value="ECO:0007669"/>
    <property type="project" value="UniProtKB-UniRule"/>
</dbReference>
<dbReference type="PANTHER" id="PTHR21461:SF56">
    <property type="entry name" value="GALACTAN BETA-1,4-GALACTOSYLTRANSFERASE GALS1"/>
    <property type="match status" value="1"/>
</dbReference>
<dbReference type="EMBL" id="JAPFFJ010000013">
    <property type="protein sequence ID" value="KAJ6411819.1"/>
    <property type="molecule type" value="Genomic_DNA"/>
</dbReference>
<sequence length="495" mass="56550">MRKDCQPPASGATVSKLPACFETKPLVATLLALTLVMLLWNLPPYYQNLLSTTTRPSCSAPEATVSLSNTSSSFTRTSLSDQKYLSSSSSSSSNADPNKRVFQAYGNAAALFVQMGAYRGGPTTFAVVGLASKPIHVFGRPWYKCEWISNNGSSIRAKAYKMLPDWGYGRVYTVVVVNCSFPVNPNRDNAGGRLMLNAYYDESQRKYEKLTALEELPGSYNESKFHPPYQYEYLYCGSSLYGNLSASRIREWMAYHAWFFGPSSHFVFHDAGGVSPEVRAALDPWVRAGRATIQDIRGQAEFDGYYYNQFLVVNDCLHRYRYSANWTFYFDVDEYIYLPEGNALESVLRDFSNYTQFTIEQNPMSSALCFNDSTQDYPRQWGFEKLLFRESRSGIRRDRKYAIQARNAYATGVHMSENVIGKTLHQTETKIRYYHYHNSIQVLGELCREFLPLSAKNNVTWYNKLPYVFDDNMKKLARTIKEFERNTIGNVQVYS</sequence>
<evidence type="ECO:0000256" key="4">
    <source>
        <dbReference type="ARBA" id="ARBA00022679"/>
    </source>
</evidence>
<evidence type="ECO:0000256" key="3">
    <source>
        <dbReference type="ARBA" id="ARBA00022676"/>
    </source>
</evidence>
<evidence type="ECO:0000256" key="7">
    <source>
        <dbReference type="ARBA" id="ARBA00023136"/>
    </source>
</evidence>
<dbReference type="InterPro" id="IPR008166">
    <property type="entry name" value="Glyco_transf_92"/>
</dbReference>
<protein>
    <recommendedName>
        <fullName evidence="8">Glycosyltransferase family 92 protein</fullName>
        <ecNumber evidence="8">2.4.1.-</ecNumber>
    </recommendedName>
</protein>
<evidence type="ECO:0000256" key="5">
    <source>
        <dbReference type="ARBA" id="ARBA00022692"/>
    </source>
</evidence>
<keyword evidence="4 8" id="KW-0808">Transferase</keyword>
<comment type="similarity">
    <text evidence="2 8">Belongs to the glycosyltransferase 92 family.</text>
</comment>
<gene>
    <name evidence="9" type="ORF">OIU84_004982</name>
</gene>
<keyword evidence="10" id="KW-1185">Reference proteome</keyword>
<keyword evidence="7" id="KW-0472">Membrane</keyword>
<dbReference type="AlphaFoldDB" id="A0AAD6JV92"/>
<evidence type="ECO:0000313" key="9">
    <source>
        <dbReference type="EMBL" id="KAJ6411819.1"/>
    </source>
</evidence>
<keyword evidence="6" id="KW-1133">Transmembrane helix</keyword>
<evidence type="ECO:0000313" key="10">
    <source>
        <dbReference type="Proteomes" id="UP001162972"/>
    </source>
</evidence>
<reference evidence="9 10" key="1">
    <citation type="journal article" date="2023" name="Int. J. Mol. Sci.">
        <title>De Novo Assembly and Annotation of 11 Diverse Shrub Willow (Salix) Genomes Reveals Novel Gene Organization in Sex-Linked Regions.</title>
        <authorList>
            <person name="Hyden B."/>
            <person name="Feng K."/>
            <person name="Yates T.B."/>
            <person name="Jawdy S."/>
            <person name="Cereghino C."/>
            <person name="Smart L.B."/>
            <person name="Muchero W."/>
        </authorList>
    </citation>
    <scope>NUCLEOTIDE SEQUENCE [LARGE SCALE GENOMIC DNA]</scope>
    <source>
        <tissue evidence="9">Shoot tip</tissue>
    </source>
</reference>
<comment type="caution">
    <text evidence="9">The sequence shown here is derived from an EMBL/GenBank/DDBJ whole genome shotgun (WGS) entry which is preliminary data.</text>
</comment>
<dbReference type="Pfam" id="PF01697">
    <property type="entry name" value="Glyco_transf_92"/>
    <property type="match status" value="1"/>
</dbReference>
<evidence type="ECO:0000256" key="2">
    <source>
        <dbReference type="ARBA" id="ARBA00007647"/>
    </source>
</evidence>
<comment type="subcellular location">
    <subcellularLocation>
        <location evidence="1">Membrane</location>
        <topology evidence="1">Single-pass membrane protein</topology>
    </subcellularLocation>
</comment>
<dbReference type="EC" id="2.4.1.-" evidence="8"/>
<keyword evidence="5" id="KW-0812">Transmembrane</keyword>
<dbReference type="GO" id="GO:0016020">
    <property type="term" value="C:membrane"/>
    <property type="evidence" value="ECO:0007669"/>
    <property type="project" value="UniProtKB-SubCell"/>
</dbReference>
<evidence type="ECO:0000256" key="8">
    <source>
        <dbReference type="RuleBase" id="RU366017"/>
    </source>
</evidence>
<evidence type="ECO:0000256" key="6">
    <source>
        <dbReference type="ARBA" id="ARBA00022989"/>
    </source>
</evidence>
<name>A0AAD6JV92_9ROSI</name>
<keyword evidence="3 8" id="KW-0328">Glycosyltransferase</keyword>
<accession>A0AAD6JV92</accession>
<evidence type="ECO:0000256" key="1">
    <source>
        <dbReference type="ARBA" id="ARBA00004167"/>
    </source>
</evidence>
<dbReference type="PANTHER" id="PTHR21461">
    <property type="entry name" value="GLYCOSYLTRANSFERASE FAMILY 92 PROTEIN"/>
    <property type="match status" value="1"/>
</dbReference>
<dbReference type="Proteomes" id="UP001162972">
    <property type="component" value="Chromosome 5"/>
</dbReference>